<keyword evidence="1" id="KW-0547">Nucleotide-binding</keyword>
<feature type="compositionally biased region" description="Acidic residues" evidence="2">
    <location>
        <begin position="39"/>
        <end position="64"/>
    </location>
</feature>
<dbReference type="GO" id="GO:0005524">
    <property type="term" value="F:ATP binding"/>
    <property type="evidence" value="ECO:0007669"/>
    <property type="project" value="UniProtKB-KW"/>
</dbReference>
<protein>
    <recommendedName>
        <fullName evidence="1">ATP-dependent DNA helicase</fullName>
        <ecNumber evidence="1">5.6.2.3</ecNumber>
    </recommendedName>
</protein>
<keyword evidence="1" id="KW-0233">DNA recombination</keyword>
<dbReference type="PANTHER" id="PTHR10492">
    <property type="match status" value="1"/>
</dbReference>
<dbReference type="GO" id="GO:0016887">
    <property type="term" value="F:ATP hydrolysis activity"/>
    <property type="evidence" value="ECO:0007669"/>
    <property type="project" value="RHEA"/>
</dbReference>
<dbReference type="InterPro" id="IPR010285">
    <property type="entry name" value="DNA_helicase_pif1-like_DEAD"/>
</dbReference>
<dbReference type="SUPFAM" id="SSF52540">
    <property type="entry name" value="P-loop containing nucleoside triphosphate hydrolases"/>
    <property type="match status" value="2"/>
</dbReference>
<dbReference type="Pfam" id="PF05970">
    <property type="entry name" value="PIF1"/>
    <property type="match status" value="1"/>
</dbReference>
<feature type="domain" description="DNA helicase Pif1-like 2B" evidence="5">
    <location>
        <begin position="1158"/>
        <end position="1204"/>
    </location>
</feature>
<dbReference type="InterPro" id="IPR027417">
    <property type="entry name" value="P-loop_NTPase"/>
</dbReference>
<evidence type="ECO:0000313" key="6">
    <source>
        <dbReference type="EMBL" id="MCH79515.1"/>
    </source>
</evidence>
<evidence type="ECO:0000259" key="5">
    <source>
        <dbReference type="Pfam" id="PF21530"/>
    </source>
</evidence>
<evidence type="ECO:0000313" key="7">
    <source>
        <dbReference type="Proteomes" id="UP000265520"/>
    </source>
</evidence>
<dbReference type="InterPro" id="IPR025476">
    <property type="entry name" value="Helitron_helicase-like"/>
</dbReference>
<dbReference type="Pfam" id="PF14214">
    <property type="entry name" value="Helitron_like_N"/>
    <property type="match status" value="1"/>
</dbReference>
<dbReference type="GO" id="GO:0006310">
    <property type="term" value="P:DNA recombination"/>
    <property type="evidence" value="ECO:0007669"/>
    <property type="project" value="UniProtKB-KW"/>
</dbReference>
<comment type="catalytic activity">
    <reaction evidence="1">
        <text>ATP + H2O = ADP + phosphate + H(+)</text>
        <dbReference type="Rhea" id="RHEA:13065"/>
        <dbReference type="ChEBI" id="CHEBI:15377"/>
        <dbReference type="ChEBI" id="CHEBI:15378"/>
        <dbReference type="ChEBI" id="CHEBI:30616"/>
        <dbReference type="ChEBI" id="CHEBI:43474"/>
        <dbReference type="ChEBI" id="CHEBI:456216"/>
        <dbReference type="EC" id="5.6.2.3"/>
    </reaction>
</comment>
<dbReference type="PANTHER" id="PTHR10492:SF78">
    <property type="entry name" value="ATP-DEPENDENT DNA HELICASE"/>
    <property type="match status" value="1"/>
</dbReference>
<dbReference type="EC" id="5.6.2.3" evidence="1"/>
<feature type="compositionally biased region" description="Polar residues" evidence="2">
    <location>
        <begin position="14"/>
        <end position="28"/>
    </location>
</feature>
<evidence type="ECO:0000256" key="1">
    <source>
        <dbReference type="RuleBase" id="RU363044"/>
    </source>
</evidence>
<dbReference type="EMBL" id="LXQA010000160">
    <property type="protein sequence ID" value="MCH79515.1"/>
    <property type="molecule type" value="Genomic_DNA"/>
</dbReference>
<comment type="cofactor">
    <cofactor evidence="1">
        <name>Mg(2+)</name>
        <dbReference type="ChEBI" id="CHEBI:18420"/>
    </cofactor>
</comment>
<reference evidence="6 7" key="1">
    <citation type="journal article" date="2018" name="Front. Plant Sci.">
        <title>Red Clover (Trifolium pratense) and Zigzag Clover (T. medium) - A Picture of Genomic Similarities and Differences.</title>
        <authorList>
            <person name="Dluhosova J."/>
            <person name="Istvanek J."/>
            <person name="Nedelnik J."/>
            <person name="Repkova J."/>
        </authorList>
    </citation>
    <scope>NUCLEOTIDE SEQUENCE [LARGE SCALE GENOMIC DNA]</scope>
    <source>
        <strain evidence="7">cv. 10/8</strain>
        <tissue evidence="6">Leaf</tissue>
    </source>
</reference>
<dbReference type="InterPro" id="IPR049163">
    <property type="entry name" value="Pif1-like_2B_dom"/>
</dbReference>
<comment type="similarity">
    <text evidence="1">Belongs to the helicase family.</text>
</comment>
<proteinExistence type="inferred from homology"/>
<dbReference type="GO" id="GO:0043139">
    <property type="term" value="F:5'-3' DNA helicase activity"/>
    <property type="evidence" value="ECO:0007669"/>
    <property type="project" value="UniProtKB-EC"/>
</dbReference>
<keyword evidence="1 6" id="KW-0347">Helicase</keyword>
<feature type="domain" description="DNA helicase Pif1-like DEAD-box helicase" evidence="3">
    <location>
        <begin position="844"/>
        <end position="1063"/>
    </location>
</feature>
<dbReference type="GO" id="GO:0006281">
    <property type="term" value="P:DNA repair"/>
    <property type="evidence" value="ECO:0007669"/>
    <property type="project" value="UniProtKB-KW"/>
</dbReference>
<dbReference type="Gene3D" id="3.40.50.300">
    <property type="entry name" value="P-loop containing nucleotide triphosphate hydrolases"/>
    <property type="match status" value="1"/>
</dbReference>
<comment type="caution">
    <text evidence="6">The sequence shown here is derived from an EMBL/GenBank/DDBJ whole genome shotgun (WGS) entry which is preliminary data.</text>
</comment>
<dbReference type="Proteomes" id="UP000265520">
    <property type="component" value="Unassembled WGS sequence"/>
</dbReference>
<accession>A0A392LXB6</accession>
<keyword evidence="7" id="KW-1185">Reference proteome</keyword>
<feature type="region of interest" description="Disordered" evidence="2">
    <location>
        <begin position="14"/>
        <end position="64"/>
    </location>
</feature>
<evidence type="ECO:0000259" key="4">
    <source>
        <dbReference type="Pfam" id="PF14214"/>
    </source>
</evidence>
<evidence type="ECO:0000259" key="3">
    <source>
        <dbReference type="Pfam" id="PF05970"/>
    </source>
</evidence>
<name>A0A392LXB6_9FABA</name>
<dbReference type="AlphaFoldDB" id="A0A392LXB6"/>
<keyword evidence="1" id="KW-0067">ATP-binding</keyword>
<evidence type="ECO:0000256" key="2">
    <source>
        <dbReference type="SAM" id="MobiDB-lite"/>
    </source>
</evidence>
<dbReference type="GO" id="GO:0000723">
    <property type="term" value="P:telomere maintenance"/>
    <property type="evidence" value="ECO:0007669"/>
    <property type="project" value="InterPro"/>
</dbReference>
<dbReference type="Pfam" id="PF21530">
    <property type="entry name" value="Pif1_2B_dom"/>
    <property type="match status" value="1"/>
</dbReference>
<keyword evidence="1" id="KW-0234">DNA repair</keyword>
<sequence>MNLFNKFSTAISNEASTSNADTDQNLCDSTDDTVHQSDNESDDEVDTDNEDLDLDNDSTSESDSDTEIFDLATLINRTLTGNPLLQEYHDVGNAVWECMHCGACMWYQERKCKSKDTLNPEFQLCCRNDKIQLPLLKAPPHLLQHLLFNSSSPDSKHFQAKIRMYNSMFSFTSPGMNLHDQVNRAGGPPTMRLQGQPCHRIGSMLPEIGEIPKYAQLYIYDTENEIQNRIDNFRNNKDINKEIVTNLVKMLDDHNVLAKGFRMARDILKDGQVHNLKLKLISERTTDGRIYNQPTVSEVAALIVGDVDSGEKRDIILHERNGQLQRIDEFHPDYLSYQYPLLFPYGEDGYRTGILHKYQHETIVTKNNRLTIRDWLSFRIQSRKAEARTLLCSRRLYQQFLVDGFTMLEAERLNWLRKNQTKLRVGKYHRLNESSHTGIQNGQTKRGKRVVLPSSFVGSRRYLDQLYFDGMSISSHVGFPDIFITFTCNPNWPEIHRELLNGNLKPHDRPDIVARVFKMKFDALMKDLTKNQLLGKVLAYLYTIEFQKRGLPHAHILIFLHPKSKYPNPDDINRIISAEIPNPQTQKELYNLVKSNMMHGPCEDTIVDQDGFPVYRRRSNSHIIVKNGIELDNRHVVPYNPILLLKYRGHINMEWCNQRSSIKYLFKYIHKGYDRISATITSTRGDRNTEVDEIKEYLDCRMEQVLENPSVTESMFTSWLEANAKYSGARKLTYGDDKEFIEAINQAKDWGSGRLLRLFFVTMLLSSTMDRPAYVWSKTKHWLSDGILYMQRRIANNPGLNLTDEQIFNLTLLDIEKLLEKNRRTLKEFPSMPYPQHYITADLDEQRIIFEKIMTAVNEQKGGVFFLHGYGGTGKTYMWRTLSSAIRSKLQIVLNVASSGIASLLLPGGRTAHSKFKIPVPTEDNSTCNIEFGDDHSQLLQQTKLIIWDEAPMAHRYCFEALDRTMRDVMSEYGNSEHIFGGKVVVFGGDFRQILPVVPRGSRSDIVHASLKSSAIWNHVQVLTLTKNMRLQCGSSEAEKAEMKEFSEWILKVGEGKIAEPNDGIAEIEIPEELLITEFDDPILAIVNSTYPKLLDQYLDQDFLSNRAILASTIEVVEQINEFVLGLLPGEEVEYLSADSLDQSEVNANNFYDVLTPEFLNSLRTSGLPNHRIKLKIGTPIMLMRNIDQSEGLCNGTRLIVTNLAKYAIA</sequence>
<feature type="non-terminal residue" evidence="6">
    <location>
        <position position="1210"/>
    </location>
</feature>
<feature type="domain" description="Helitron helicase-like" evidence="4">
    <location>
        <begin position="375"/>
        <end position="558"/>
    </location>
</feature>
<gene>
    <name evidence="6" type="ORF">A2U01_0000265</name>
</gene>
<keyword evidence="1" id="KW-0227">DNA damage</keyword>
<keyword evidence="1" id="KW-0378">Hydrolase</keyword>
<organism evidence="6 7">
    <name type="scientific">Trifolium medium</name>
    <dbReference type="NCBI Taxonomy" id="97028"/>
    <lineage>
        <taxon>Eukaryota</taxon>
        <taxon>Viridiplantae</taxon>
        <taxon>Streptophyta</taxon>
        <taxon>Embryophyta</taxon>
        <taxon>Tracheophyta</taxon>
        <taxon>Spermatophyta</taxon>
        <taxon>Magnoliopsida</taxon>
        <taxon>eudicotyledons</taxon>
        <taxon>Gunneridae</taxon>
        <taxon>Pentapetalae</taxon>
        <taxon>rosids</taxon>
        <taxon>fabids</taxon>
        <taxon>Fabales</taxon>
        <taxon>Fabaceae</taxon>
        <taxon>Papilionoideae</taxon>
        <taxon>50 kb inversion clade</taxon>
        <taxon>NPAAA clade</taxon>
        <taxon>Hologalegina</taxon>
        <taxon>IRL clade</taxon>
        <taxon>Trifolieae</taxon>
        <taxon>Trifolium</taxon>
    </lineage>
</organism>